<dbReference type="PROSITE" id="PS00138">
    <property type="entry name" value="SUBTILASE_SER"/>
    <property type="match status" value="1"/>
</dbReference>
<dbReference type="Pfam" id="PF09286">
    <property type="entry name" value="Pro-kuma_activ"/>
    <property type="match status" value="1"/>
</dbReference>
<dbReference type="GO" id="GO:0006508">
    <property type="term" value="P:proteolysis"/>
    <property type="evidence" value="ECO:0007669"/>
    <property type="project" value="UniProtKB-KW"/>
</dbReference>
<evidence type="ECO:0000256" key="3">
    <source>
        <dbReference type="ARBA" id="ARBA00022723"/>
    </source>
</evidence>
<keyword evidence="5 8" id="KW-0720">Serine protease</keyword>
<evidence type="ECO:0000256" key="8">
    <source>
        <dbReference type="PROSITE-ProRule" id="PRU01032"/>
    </source>
</evidence>
<keyword evidence="4 8" id="KW-0378">Hydrolase</keyword>
<evidence type="ECO:0000256" key="4">
    <source>
        <dbReference type="ARBA" id="ARBA00022801"/>
    </source>
</evidence>
<keyword evidence="7" id="KW-0865">Zymogen</keyword>
<feature type="binding site" evidence="8">
    <location>
        <position position="500"/>
    </location>
    <ligand>
        <name>Ca(2+)</name>
        <dbReference type="ChEBI" id="CHEBI:29108"/>
    </ligand>
</feature>
<feature type="binding site" evidence="8">
    <location>
        <position position="518"/>
    </location>
    <ligand>
        <name>Ca(2+)</name>
        <dbReference type="ChEBI" id="CHEBI:29108"/>
    </ligand>
</feature>
<evidence type="ECO:0000256" key="7">
    <source>
        <dbReference type="ARBA" id="ARBA00023145"/>
    </source>
</evidence>
<keyword evidence="11" id="KW-1185">Reference proteome</keyword>
<dbReference type="InterPro" id="IPR015366">
    <property type="entry name" value="S53_propep"/>
</dbReference>
<dbReference type="GO" id="GO:0005576">
    <property type="term" value="C:extracellular region"/>
    <property type="evidence" value="ECO:0007669"/>
    <property type="project" value="UniProtKB-SubCell"/>
</dbReference>
<accession>A0AAV5A0Q1</accession>
<dbReference type="Gene3D" id="3.40.50.200">
    <property type="entry name" value="Peptidase S8/S53 domain"/>
    <property type="match status" value="2"/>
</dbReference>
<dbReference type="SMART" id="SM00944">
    <property type="entry name" value="Pro-kuma_activ"/>
    <property type="match status" value="1"/>
</dbReference>
<feature type="binding site" evidence="8">
    <location>
        <position position="520"/>
    </location>
    <ligand>
        <name>Ca(2+)</name>
        <dbReference type="ChEBI" id="CHEBI:29108"/>
    </ligand>
</feature>
<dbReference type="EMBL" id="BPWL01000002">
    <property type="protein sequence ID" value="GJJ07162.1"/>
    <property type="molecule type" value="Genomic_DNA"/>
</dbReference>
<dbReference type="CDD" id="cd04056">
    <property type="entry name" value="Peptidases_S53"/>
    <property type="match status" value="1"/>
</dbReference>
<evidence type="ECO:0000256" key="2">
    <source>
        <dbReference type="ARBA" id="ARBA00022670"/>
    </source>
</evidence>
<organism evidence="10 11">
    <name type="scientific">Clathrus columnatus</name>
    <dbReference type="NCBI Taxonomy" id="1419009"/>
    <lineage>
        <taxon>Eukaryota</taxon>
        <taxon>Fungi</taxon>
        <taxon>Dikarya</taxon>
        <taxon>Basidiomycota</taxon>
        <taxon>Agaricomycotina</taxon>
        <taxon>Agaricomycetes</taxon>
        <taxon>Phallomycetidae</taxon>
        <taxon>Phallales</taxon>
        <taxon>Clathraceae</taxon>
        <taxon>Clathrus</taxon>
    </lineage>
</organism>
<dbReference type="PANTHER" id="PTHR14218:SF15">
    <property type="entry name" value="TRIPEPTIDYL-PEPTIDASE 1"/>
    <property type="match status" value="1"/>
</dbReference>
<evidence type="ECO:0000259" key="9">
    <source>
        <dbReference type="PROSITE" id="PS51695"/>
    </source>
</evidence>
<evidence type="ECO:0000256" key="6">
    <source>
        <dbReference type="ARBA" id="ARBA00022837"/>
    </source>
</evidence>
<dbReference type="InterPro" id="IPR023828">
    <property type="entry name" value="Peptidase_S8_Ser-AS"/>
</dbReference>
<dbReference type="PROSITE" id="PS51695">
    <property type="entry name" value="SEDOLISIN"/>
    <property type="match status" value="1"/>
</dbReference>
<reference evidence="10" key="1">
    <citation type="submission" date="2021-10" db="EMBL/GenBank/DDBJ databases">
        <title>De novo Genome Assembly of Clathrus columnatus (Basidiomycota, Fungi) Using Illumina and Nanopore Sequence Data.</title>
        <authorList>
            <person name="Ogiso-Tanaka E."/>
            <person name="Itagaki H."/>
            <person name="Hosoya T."/>
            <person name="Hosaka K."/>
        </authorList>
    </citation>
    <scope>NUCLEOTIDE SEQUENCE</scope>
    <source>
        <strain evidence="10">MO-923</strain>
    </source>
</reference>
<proteinExistence type="predicted"/>
<evidence type="ECO:0000256" key="1">
    <source>
        <dbReference type="ARBA" id="ARBA00004239"/>
    </source>
</evidence>
<comment type="subcellular location">
    <subcellularLocation>
        <location evidence="1">Secreted</location>
        <location evidence="1">Extracellular space</location>
    </subcellularLocation>
</comment>
<dbReference type="GO" id="GO:0046872">
    <property type="term" value="F:metal ion binding"/>
    <property type="evidence" value="ECO:0007669"/>
    <property type="project" value="UniProtKB-UniRule"/>
</dbReference>
<sequence>MSLIISHFLESFIPHRDWIAVKHAPANHTIILKLIFSLPEFPTIENHLYAVSDPKSPRYGHHLSLQEVQSLLKPTNDTLYAVDNWLEMHEFDTTTLERSPTFDWIKVETTIRKAEEMLNTKYHVWKNINTNETLVRATQWSLPDFVHEHIDLIHPTTMFGGESAIQPLVIQDTSNKASYNNDSNITNIDPSCNNTITPTCLLELYNAIQYKPQAAHKGNKIAISSYLSKFVSLSADLKIMNNVFLLDQFANLDDLQAFYEAFVPAAVGSSFDVVCINGGENNQTLSEAGPEADLDVQYAFGLTFPTPATVFTTGGSPPFIQDLDEPTNMNEPYLNWIDFVLALPDDELPPTISTSYGFLLYTLADEEQTVPFTFAKVVPEVAVKRFGSGGGFSNYFSRPAYQSRSVEAFLRSQGNENAGLFNPLGRAYPDVAAQADNFQIVLRNRTLPIGGTSAATPTFAAIVALLNDARIANGKPTLGFLNPLFYSNRVRTANGAFNDITIGNNPGCGTQGFSCQIGWDPVTGLGTPNFEILKNLIDLLHS</sequence>
<dbReference type="SUPFAM" id="SSF52743">
    <property type="entry name" value="Subtilisin-like"/>
    <property type="match status" value="1"/>
</dbReference>
<dbReference type="SUPFAM" id="SSF54897">
    <property type="entry name" value="Protease propeptides/inhibitors"/>
    <property type="match status" value="1"/>
</dbReference>
<dbReference type="InterPro" id="IPR036852">
    <property type="entry name" value="Peptidase_S8/S53_dom_sf"/>
</dbReference>
<protein>
    <recommendedName>
        <fullName evidence="9">Peptidase S53 domain-containing protein</fullName>
    </recommendedName>
</protein>
<evidence type="ECO:0000256" key="5">
    <source>
        <dbReference type="ARBA" id="ARBA00022825"/>
    </source>
</evidence>
<feature type="binding site" evidence="8">
    <location>
        <position position="499"/>
    </location>
    <ligand>
        <name>Ca(2+)</name>
        <dbReference type="ChEBI" id="CHEBI:29108"/>
    </ligand>
</feature>
<dbReference type="CDD" id="cd11377">
    <property type="entry name" value="Pro-peptidase_S53"/>
    <property type="match status" value="1"/>
</dbReference>
<gene>
    <name evidence="10" type="ORF">Clacol_001362</name>
</gene>
<comment type="cofactor">
    <cofactor evidence="8">
        <name>Ca(2+)</name>
        <dbReference type="ChEBI" id="CHEBI:29108"/>
    </cofactor>
    <text evidence="8">Binds 1 Ca(2+) ion per subunit.</text>
</comment>
<feature type="domain" description="Peptidase S53" evidence="9">
    <location>
        <begin position="195"/>
        <end position="540"/>
    </location>
</feature>
<dbReference type="Proteomes" id="UP001050691">
    <property type="component" value="Unassembled WGS sequence"/>
</dbReference>
<dbReference type="GO" id="GO:0004252">
    <property type="term" value="F:serine-type endopeptidase activity"/>
    <property type="evidence" value="ECO:0007669"/>
    <property type="project" value="UniProtKB-UniRule"/>
</dbReference>
<dbReference type="PANTHER" id="PTHR14218">
    <property type="entry name" value="PROTEASE S8 TRIPEPTIDYL PEPTIDASE I CLN2"/>
    <property type="match status" value="1"/>
</dbReference>
<feature type="active site" description="Charge relay system" evidence="8">
    <location>
        <position position="291"/>
    </location>
</feature>
<dbReference type="AlphaFoldDB" id="A0AAV5A0Q1"/>
<keyword evidence="2 8" id="KW-0645">Protease</keyword>
<keyword evidence="6 8" id="KW-0106">Calcium</keyword>
<dbReference type="InterPro" id="IPR050819">
    <property type="entry name" value="Tripeptidyl-peptidase_I"/>
</dbReference>
<evidence type="ECO:0000313" key="11">
    <source>
        <dbReference type="Proteomes" id="UP001050691"/>
    </source>
</evidence>
<dbReference type="InterPro" id="IPR030400">
    <property type="entry name" value="Sedolisin_dom"/>
</dbReference>
<evidence type="ECO:0000313" key="10">
    <source>
        <dbReference type="EMBL" id="GJJ07162.1"/>
    </source>
</evidence>
<dbReference type="GO" id="GO:0008240">
    <property type="term" value="F:tripeptidyl-peptidase activity"/>
    <property type="evidence" value="ECO:0007669"/>
    <property type="project" value="TreeGrafter"/>
</dbReference>
<keyword evidence="3 8" id="KW-0479">Metal-binding</keyword>
<comment type="caution">
    <text evidence="10">The sequence shown here is derived from an EMBL/GenBank/DDBJ whole genome shotgun (WGS) entry which is preliminary data.</text>
</comment>
<feature type="active site" description="Charge relay system" evidence="8">
    <location>
        <position position="453"/>
    </location>
</feature>
<feature type="active site" description="Charge relay system" evidence="8">
    <location>
        <position position="295"/>
    </location>
</feature>
<name>A0AAV5A0Q1_9AGAM</name>